<feature type="transmembrane region" description="Helical" evidence="7">
    <location>
        <begin position="472"/>
        <end position="494"/>
    </location>
</feature>
<accession>A0A2P5I938</accession>
<feature type="domain" description="Major facilitator superfamily (MFS) profile" evidence="8">
    <location>
        <begin position="1"/>
        <end position="501"/>
    </location>
</feature>
<protein>
    <submittedName>
        <fullName evidence="9">Major facilitator superfamily transporter</fullName>
    </submittedName>
</protein>
<evidence type="ECO:0000256" key="1">
    <source>
        <dbReference type="ARBA" id="ARBA00004141"/>
    </source>
</evidence>
<evidence type="ECO:0000256" key="5">
    <source>
        <dbReference type="ARBA" id="ARBA00023136"/>
    </source>
</evidence>
<comment type="subcellular location">
    <subcellularLocation>
        <location evidence="1">Membrane</location>
        <topology evidence="1">Multi-pass membrane protein</topology>
    </subcellularLocation>
</comment>
<feature type="transmembrane region" description="Helical" evidence="7">
    <location>
        <begin position="404"/>
        <end position="423"/>
    </location>
</feature>
<evidence type="ECO:0000256" key="2">
    <source>
        <dbReference type="ARBA" id="ARBA00008335"/>
    </source>
</evidence>
<feature type="transmembrane region" description="Helical" evidence="7">
    <location>
        <begin position="104"/>
        <end position="126"/>
    </location>
</feature>
<feature type="transmembrane region" description="Helical" evidence="7">
    <location>
        <begin position="292"/>
        <end position="317"/>
    </location>
</feature>
<evidence type="ECO:0000313" key="10">
    <source>
        <dbReference type="Proteomes" id="UP000094444"/>
    </source>
</evidence>
<feature type="transmembrane region" description="Helical" evidence="7">
    <location>
        <begin position="223"/>
        <end position="243"/>
    </location>
</feature>
<dbReference type="AlphaFoldDB" id="A0A2P5I938"/>
<dbReference type="GO" id="GO:0022857">
    <property type="term" value="F:transmembrane transporter activity"/>
    <property type="evidence" value="ECO:0007669"/>
    <property type="project" value="InterPro"/>
</dbReference>
<dbReference type="Gene3D" id="1.20.1250.20">
    <property type="entry name" value="MFS general substrate transporter like domains"/>
    <property type="match status" value="1"/>
</dbReference>
<feature type="transmembrane region" description="Helical" evidence="7">
    <location>
        <begin position="160"/>
        <end position="182"/>
    </location>
</feature>
<evidence type="ECO:0000256" key="6">
    <source>
        <dbReference type="SAM" id="MobiDB-lite"/>
    </source>
</evidence>
<dbReference type="EMBL" id="MAVT02000143">
    <property type="protein sequence ID" value="POS79016.1"/>
    <property type="molecule type" value="Genomic_DNA"/>
</dbReference>
<dbReference type="InterPro" id="IPR011701">
    <property type="entry name" value="MFS"/>
</dbReference>
<dbReference type="PROSITE" id="PS50850">
    <property type="entry name" value="MFS"/>
    <property type="match status" value="1"/>
</dbReference>
<evidence type="ECO:0000256" key="4">
    <source>
        <dbReference type="ARBA" id="ARBA00022989"/>
    </source>
</evidence>
<feature type="transmembrane region" description="Helical" evidence="7">
    <location>
        <begin position="133"/>
        <end position="154"/>
    </location>
</feature>
<keyword evidence="4 7" id="KW-1133">Transmembrane helix</keyword>
<name>A0A2P5I938_DIAHE</name>
<evidence type="ECO:0000256" key="7">
    <source>
        <dbReference type="SAM" id="Phobius"/>
    </source>
</evidence>
<dbReference type="CDD" id="cd17323">
    <property type="entry name" value="MFS_Tpo1_MDR_like"/>
    <property type="match status" value="1"/>
</dbReference>
<dbReference type="STRING" id="158607.A0A2P5I938"/>
<dbReference type="Pfam" id="PF07690">
    <property type="entry name" value="MFS_1"/>
    <property type="match status" value="1"/>
</dbReference>
<dbReference type="OrthoDB" id="5296287at2759"/>
<feature type="region of interest" description="Disordered" evidence="6">
    <location>
        <begin position="1"/>
        <end position="71"/>
    </location>
</feature>
<reference evidence="9" key="1">
    <citation type="submission" date="2017-09" db="EMBL/GenBank/DDBJ databases">
        <title>Polyketide synthases of a Diaporthe helianthi virulent isolate.</title>
        <authorList>
            <person name="Baroncelli R."/>
        </authorList>
    </citation>
    <scope>NUCLEOTIDE SEQUENCE [LARGE SCALE GENOMIC DNA]</scope>
    <source>
        <strain evidence="9">7/96</strain>
    </source>
</reference>
<feature type="compositionally biased region" description="Basic and acidic residues" evidence="6">
    <location>
        <begin position="17"/>
        <end position="58"/>
    </location>
</feature>
<evidence type="ECO:0000259" key="8">
    <source>
        <dbReference type="PROSITE" id="PS50850"/>
    </source>
</evidence>
<gene>
    <name evidence="9" type="ORF">DHEL01_v202592</name>
</gene>
<proteinExistence type="inferred from homology"/>
<dbReference type="FunFam" id="1.20.1250.20:FF:000011">
    <property type="entry name" value="MFS multidrug transporter, putative"/>
    <property type="match status" value="1"/>
</dbReference>
<dbReference type="InterPro" id="IPR020846">
    <property type="entry name" value="MFS_dom"/>
</dbReference>
<feature type="transmembrane region" description="Helical" evidence="7">
    <location>
        <begin position="337"/>
        <end position="356"/>
    </location>
</feature>
<organism evidence="9 10">
    <name type="scientific">Diaporthe helianthi</name>
    <dbReference type="NCBI Taxonomy" id="158607"/>
    <lineage>
        <taxon>Eukaryota</taxon>
        <taxon>Fungi</taxon>
        <taxon>Dikarya</taxon>
        <taxon>Ascomycota</taxon>
        <taxon>Pezizomycotina</taxon>
        <taxon>Sordariomycetes</taxon>
        <taxon>Sordariomycetidae</taxon>
        <taxon>Diaporthales</taxon>
        <taxon>Diaporthaceae</taxon>
        <taxon>Diaporthe</taxon>
    </lineage>
</organism>
<sequence length="508" mass="55397">MSAESRAEYTNSGNESSLHHSDKDLESAHPSENIRVDNGEELSSGHDAQESKETKDLEVVDWDGPDDPSNPMNWPARKNPLASSMFAPGVPQVQQEFGSSDQTLATFVVSVFLLGYVAGPLVLVPLADIYGRVVVYHAGNLGFIIFNIACAVSTDMSMLIGFRFLAGLIGSAPMTVGGGTVADIMPYEQRGLAIMVWNLPVVAGPVIGPVIGGFLTQAAGWRWLFWLIVIASGVTAVVGVAVLRETNPAVLLKRKTNRLRRETGNPGLRSRLDMGLSKKEIFIRAIVRPSKLLFLSPICALACLYNSFVYSIMYLFFTTFTFVFEGEYGFSQGIVGLTYIGMGIGMFAGMVLYGLTSDKIVKHLAKKHGLDQGKPEHRLPLAMFTAPFIPAGLFIYGWTVEYHVHWAVPLIGTLMVGFGLIIIMSSIANYMIDTFNIYAGAAMGAIAISRSLFGGTFPLFALHMYESLGWGWGNSLLAFIALAGCVIPPLFYIYGQRLRTSPKHQIRL</sequence>
<dbReference type="GO" id="GO:0016020">
    <property type="term" value="C:membrane"/>
    <property type="evidence" value="ECO:0007669"/>
    <property type="project" value="UniProtKB-SubCell"/>
</dbReference>
<comment type="caution">
    <text evidence="9">The sequence shown here is derived from an EMBL/GenBank/DDBJ whole genome shotgun (WGS) entry which is preliminary data.</text>
</comment>
<dbReference type="PANTHER" id="PTHR23502:SF68">
    <property type="entry name" value="MULTIDRUG TRANSPORTER, PUTATIVE (AFU_ORTHOLOGUE AFUA_3G01120)-RELATED"/>
    <property type="match status" value="1"/>
</dbReference>
<keyword evidence="5 7" id="KW-0472">Membrane</keyword>
<dbReference type="InParanoid" id="A0A2P5I938"/>
<feature type="transmembrane region" description="Helical" evidence="7">
    <location>
        <begin position="194"/>
        <end position="217"/>
    </location>
</feature>
<dbReference type="SUPFAM" id="SSF103473">
    <property type="entry name" value="MFS general substrate transporter"/>
    <property type="match status" value="1"/>
</dbReference>
<evidence type="ECO:0000256" key="3">
    <source>
        <dbReference type="ARBA" id="ARBA00022692"/>
    </source>
</evidence>
<dbReference type="PANTHER" id="PTHR23502">
    <property type="entry name" value="MAJOR FACILITATOR SUPERFAMILY"/>
    <property type="match status" value="1"/>
</dbReference>
<dbReference type="InterPro" id="IPR036259">
    <property type="entry name" value="MFS_trans_sf"/>
</dbReference>
<dbReference type="Proteomes" id="UP000094444">
    <property type="component" value="Unassembled WGS sequence"/>
</dbReference>
<evidence type="ECO:0000313" key="9">
    <source>
        <dbReference type="EMBL" id="POS79016.1"/>
    </source>
</evidence>
<comment type="similarity">
    <text evidence="2">Belongs to the major facilitator superfamily.</text>
</comment>
<keyword evidence="3 7" id="KW-0812">Transmembrane</keyword>
<feature type="transmembrane region" description="Helical" evidence="7">
    <location>
        <begin position="435"/>
        <end position="460"/>
    </location>
</feature>
<keyword evidence="10" id="KW-1185">Reference proteome</keyword>
<feature type="transmembrane region" description="Helical" evidence="7">
    <location>
        <begin position="377"/>
        <end position="398"/>
    </location>
</feature>